<evidence type="ECO:0000259" key="1">
    <source>
        <dbReference type="PROSITE" id="PS50943"/>
    </source>
</evidence>
<dbReference type="AlphaFoldDB" id="A0A6N9TZV3"/>
<evidence type="ECO:0000313" key="3">
    <source>
        <dbReference type="Proteomes" id="UP000471293"/>
    </source>
</evidence>
<dbReference type="GO" id="GO:0003677">
    <property type="term" value="F:DNA binding"/>
    <property type="evidence" value="ECO:0007669"/>
    <property type="project" value="InterPro"/>
</dbReference>
<dbReference type="InterPro" id="IPR043917">
    <property type="entry name" value="DUF5753"/>
</dbReference>
<organism evidence="2 3">
    <name type="scientific">Streptomyces halstedii</name>
    <dbReference type="NCBI Taxonomy" id="1944"/>
    <lineage>
        <taxon>Bacteria</taxon>
        <taxon>Bacillati</taxon>
        <taxon>Actinomycetota</taxon>
        <taxon>Actinomycetes</taxon>
        <taxon>Kitasatosporales</taxon>
        <taxon>Streptomycetaceae</taxon>
        <taxon>Streptomyces</taxon>
    </lineage>
</organism>
<comment type="caution">
    <text evidence="2">The sequence shown here is derived from an EMBL/GenBank/DDBJ whole genome shotgun (WGS) entry which is preliminary data.</text>
</comment>
<dbReference type="PROSITE" id="PS50943">
    <property type="entry name" value="HTH_CROC1"/>
    <property type="match status" value="1"/>
</dbReference>
<dbReference type="Gene3D" id="1.10.260.40">
    <property type="entry name" value="lambda repressor-like DNA-binding domains"/>
    <property type="match status" value="1"/>
</dbReference>
<dbReference type="InterPro" id="IPR001387">
    <property type="entry name" value="Cro/C1-type_HTH"/>
</dbReference>
<feature type="domain" description="HTH cro/C1-type" evidence="1">
    <location>
        <begin position="45"/>
        <end position="99"/>
    </location>
</feature>
<dbReference type="InterPro" id="IPR010982">
    <property type="entry name" value="Lambda_DNA-bd_dom_sf"/>
</dbReference>
<dbReference type="Pfam" id="PF19054">
    <property type="entry name" value="DUF5753"/>
    <property type="match status" value="1"/>
</dbReference>
<dbReference type="Proteomes" id="UP000471293">
    <property type="component" value="Unassembled WGS sequence"/>
</dbReference>
<dbReference type="CDD" id="cd00093">
    <property type="entry name" value="HTH_XRE"/>
    <property type="match status" value="1"/>
</dbReference>
<sequence length="314" mass="34728">MSERGTPGSISYRRSGTMGLDIEEEATMGKAQGPVVQRRRLGRELRKLREDAGLTIEEAGTQIQRSDSTISRIETGARAVQIIELKGLLEAYGTPQSERDSYLRMLREAPEQGWWTEYEGTLPPGLDTYIGLESDAATLRVFALGIVHSLVQTEDYARAVIRPGRPTASAAVIDRLVSVRLERQKVLVRSPEPVQLTVVLDEGSLRRTVGGPAAMRTQVQHLIHVAEKIPHVTLQVLPYDRGAHGAMNGGFTLIDFPDPGEPTVAYLDTPAGNLYMQKPHDTRRFDQLFGQLRGAALDAEHGSIRFLRALLEEK</sequence>
<dbReference type="SUPFAM" id="SSF47413">
    <property type="entry name" value="lambda repressor-like DNA-binding domains"/>
    <property type="match status" value="1"/>
</dbReference>
<gene>
    <name evidence="2" type="ORF">G3I29_11140</name>
</gene>
<dbReference type="RefSeq" id="WP_164344249.1">
    <property type="nucleotide sequence ID" value="NZ_JAAGLQ010000221.1"/>
</dbReference>
<dbReference type="Pfam" id="PF13560">
    <property type="entry name" value="HTH_31"/>
    <property type="match status" value="1"/>
</dbReference>
<dbReference type="EMBL" id="JAAGLQ010000221">
    <property type="protein sequence ID" value="NEA16069.1"/>
    <property type="molecule type" value="Genomic_DNA"/>
</dbReference>
<reference evidence="2 3" key="1">
    <citation type="submission" date="2020-01" db="EMBL/GenBank/DDBJ databases">
        <title>Insect and environment-associated Actinomycetes.</title>
        <authorList>
            <person name="Currrie C."/>
            <person name="Chevrette M."/>
            <person name="Carlson C."/>
            <person name="Stubbendieck R."/>
            <person name="Wendt-Pienkowski E."/>
        </authorList>
    </citation>
    <scope>NUCLEOTIDE SEQUENCE [LARGE SCALE GENOMIC DNA]</scope>
    <source>
        <strain evidence="2 3">SID11342</strain>
    </source>
</reference>
<proteinExistence type="predicted"/>
<name>A0A6N9TZV3_STRHA</name>
<accession>A0A6N9TZV3</accession>
<dbReference type="SMART" id="SM00530">
    <property type="entry name" value="HTH_XRE"/>
    <property type="match status" value="1"/>
</dbReference>
<protein>
    <submittedName>
        <fullName evidence="2">Helix-turn-helix domain-containing protein</fullName>
    </submittedName>
</protein>
<evidence type="ECO:0000313" key="2">
    <source>
        <dbReference type="EMBL" id="NEA16069.1"/>
    </source>
</evidence>